<evidence type="ECO:0000256" key="3">
    <source>
        <dbReference type="SAM" id="Phobius"/>
    </source>
</evidence>
<accession>A0A0W0VYC9</accession>
<feature type="transmembrane region" description="Helical" evidence="3">
    <location>
        <begin position="12"/>
        <end position="31"/>
    </location>
</feature>
<dbReference type="Proteomes" id="UP000054761">
    <property type="component" value="Unassembled WGS sequence"/>
</dbReference>
<dbReference type="PANTHER" id="PTHR30367:SF1">
    <property type="entry name" value="MULTIDRUG RESISTANCE PROTEIN MDTN"/>
    <property type="match status" value="1"/>
</dbReference>
<dbReference type="InterPro" id="IPR058634">
    <property type="entry name" value="AaeA-lik-b-barrel"/>
</dbReference>
<comment type="caution">
    <text evidence="6">The sequence shown here is derived from an EMBL/GenBank/DDBJ whole genome shotgun (WGS) entry which is preliminary data.</text>
</comment>
<dbReference type="RefSeq" id="WP_058501632.1">
    <property type="nucleotide sequence ID" value="NZ_CAAAJA010000030.1"/>
</dbReference>
<keyword evidence="3" id="KW-1133">Transmembrane helix</keyword>
<dbReference type="PANTHER" id="PTHR30367">
    <property type="entry name" value="P-HYDROXYBENZOIC ACID EFFLUX PUMP SUBUNIT AAEA-RELATED"/>
    <property type="match status" value="1"/>
</dbReference>
<protein>
    <submittedName>
        <fullName evidence="6">Hemolysin D</fullName>
    </submittedName>
</protein>
<evidence type="ECO:0000256" key="2">
    <source>
        <dbReference type="SAM" id="Coils"/>
    </source>
</evidence>
<sequence length="331" mass="37788">MNLSVFTRFKYWPQVSVLALLLIGYSLYRYFAFYDTRSSDAYVSAHVINMAPLVSGPVTGIFIRENQAVRKGEKLIEIDPLPYLYAVRKAESALNIARLNYENDKMALIMAQQKLKQAKLILALSQDHFARYSKLEIKGDMAKITLIDLTEKIKQQEAAVEEAVQELKIAEINVDDNPILKAQAELDEARYLYEHTTIKAPATGYVTNFNLRIGQYVKTGEGLFALIDTNIWWIVTRYRETALRLIKPGDKARIMIDMYPGKVFHGHVESIGWGINRVQSGNVAKSTLSYLEPTEDWIRIAQRFPVRILIDDLTEKYPLRIGASATTVTYR</sequence>
<gene>
    <name evidence="6" type="ORF">Lisr_1280</name>
</gene>
<dbReference type="Pfam" id="PF25917">
    <property type="entry name" value="BSH_RND"/>
    <property type="match status" value="1"/>
</dbReference>
<evidence type="ECO:0000259" key="5">
    <source>
        <dbReference type="Pfam" id="PF25963"/>
    </source>
</evidence>
<comment type="similarity">
    <text evidence="1">Belongs to the membrane fusion protein (MFP) (TC 8.A.1) family.</text>
</comment>
<feature type="transmembrane region" description="Helical" evidence="3">
    <location>
        <begin position="43"/>
        <end position="63"/>
    </location>
</feature>
<dbReference type="InterPro" id="IPR058625">
    <property type="entry name" value="MdtA-like_BSH"/>
</dbReference>
<feature type="coiled-coil region" evidence="2">
    <location>
        <begin position="146"/>
        <end position="173"/>
    </location>
</feature>
<reference evidence="6 7" key="1">
    <citation type="submission" date="2015-11" db="EMBL/GenBank/DDBJ databases">
        <title>Genomic analysis of 38 Legionella species identifies large and diverse effector repertoires.</title>
        <authorList>
            <person name="Burstein D."/>
            <person name="Amaro F."/>
            <person name="Zusman T."/>
            <person name="Lifshitz Z."/>
            <person name="Cohen O."/>
            <person name="Gilbert J.A."/>
            <person name="Pupko T."/>
            <person name="Shuman H.A."/>
            <person name="Segal G."/>
        </authorList>
    </citation>
    <scope>NUCLEOTIDE SEQUENCE [LARGE SCALE GENOMIC DNA]</scope>
    <source>
        <strain evidence="6 7">Bercovier 4</strain>
    </source>
</reference>
<dbReference type="OrthoDB" id="5645220at2"/>
<keyword evidence="7" id="KW-1185">Reference proteome</keyword>
<dbReference type="GO" id="GO:0055085">
    <property type="term" value="P:transmembrane transport"/>
    <property type="evidence" value="ECO:0007669"/>
    <property type="project" value="InterPro"/>
</dbReference>
<feature type="domain" description="p-hydroxybenzoic acid efflux pump subunit AaeA-like beta-barrel" evidence="5">
    <location>
        <begin position="234"/>
        <end position="328"/>
    </location>
</feature>
<dbReference type="Pfam" id="PF25963">
    <property type="entry name" value="Beta-barrel_AAEA"/>
    <property type="match status" value="1"/>
</dbReference>
<dbReference type="AlphaFoldDB" id="A0A0W0VYC9"/>
<evidence type="ECO:0000256" key="1">
    <source>
        <dbReference type="ARBA" id="ARBA00009477"/>
    </source>
</evidence>
<dbReference type="Gene3D" id="2.40.50.100">
    <property type="match status" value="1"/>
</dbReference>
<evidence type="ECO:0000313" key="7">
    <source>
        <dbReference type="Proteomes" id="UP000054761"/>
    </source>
</evidence>
<keyword evidence="3" id="KW-0472">Membrane</keyword>
<dbReference type="Gene3D" id="2.40.30.170">
    <property type="match status" value="1"/>
</dbReference>
<keyword evidence="2" id="KW-0175">Coiled coil</keyword>
<dbReference type="STRING" id="454.Lisr_1280"/>
<proteinExistence type="inferred from homology"/>
<dbReference type="SUPFAM" id="SSF111369">
    <property type="entry name" value="HlyD-like secretion proteins"/>
    <property type="match status" value="2"/>
</dbReference>
<dbReference type="EMBL" id="LNYH01000063">
    <property type="protein sequence ID" value="KTD25055.1"/>
    <property type="molecule type" value="Genomic_DNA"/>
</dbReference>
<name>A0A0W0VYC9_9GAMM</name>
<evidence type="ECO:0000259" key="4">
    <source>
        <dbReference type="Pfam" id="PF25917"/>
    </source>
</evidence>
<keyword evidence="3" id="KW-0812">Transmembrane</keyword>
<dbReference type="PATRIC" id="fig|454.4.peg.1385"/>
<feature type="domain" description="Multidrug resistance protein MdtA-like barrel-sandwich hybrid" evidence="4">
    <location>
        <begin position="48"/>
        <end position="227"/>
    </location>
</feature>
<organism evidence="6 7">
    <name type="scientific">Legionella israelensis</name>
    <dbReference type="NCBI Taxonomy" id="454"/>
    <lineage>
        <taxon>Bacteria</taxon>
        <taxon>Pseudomonadati</taxon>
        <taxon>Pseudomonadota</taxon>
        <taxon>Gammaproteobacteria</taxon>
        <taxon>Legionellales</taxon>
        <taxon>Legionellaceae</taxon>
        <taxon>Legionella</taxon>
    </lineage>
</organism>
<evidence type="ECO:0000313" key="6">
    <source>
        <dbReference type="EMBL" id="KTD25055.1"/>
    </source>
</evidence>
<dbReference type="InterPro" id="IPR050393">
    <property type="entry name" value="MFP_Efflux_Pump"/>
</dbReference>